<evidence type="ECO:0000256" key="1">
    <source>
        <dbReference type="SAM" id="SignalP"/>
    </source>
</evidence>
<dbReference type="AlphaFoldDB" id="A0AAW4L0T0"/>
<name>A0AAW4L0T0_9BACT</name>
<gene>
    <name evidence="2" type="ORF">KI809_02175</name>
</gene>
<dbReference type="Gene3D" id="2.40.160.10">
    <property type="entry name" value="Porin"/>
    <property type="match status" value="1"/>
</dbReference>
<feature type="chain" id="PRO_5043755798" evidence="1">
    <location>
        <begin position="21"/>
        <end position="402"/>
    </location>
</feature>
<evidence type="ECO:0000313" key="2">
    <source>
        <dbReference type="EMBL" id="MBT0663095.1"/>
    </source>
</evidence>
<keyword evidence="3" id="KW-1185">Reference proteome</keyword>
<dbReference type="SUPFAM" id="SSF56935">
    <property type="entry name" value="Porins"/>
    <property type="match status" value="1"/>
</dbReference>
<evidence type="ECO:0000313" key="3">
    <source>
        <dbReference type="Proteomes" id="UP000811899"/>
    </source>
</evidence>
<feature type="signal peptide" evidence="1">
    <location>
        <begin position="1"/>
        <end position="20"/>
    </location>
</feature>
<comment type="caution">
    <text evidence="2">The sequence shown here is derived from an EMBL/GenBank/DDBJ whole genome shotgun (WGS) entry which is preliminary data.</text>
</comment>
<sequence>MKMAAAVVLATVLAGQSAFAKTLEDVLKEKGVITEEDYKAVTKSRPLDYKLGKGFTFTSPDEKFQLSLGAYLQSRYTFTDNETGQDTSEFRVRRMKLFTNGYAYTKDLTYKLQVEFTDSAKLLEDAYLNYKLVDEAQIRFGQAKTPFARQEITSAAAQQFVDRANATDTFKVGRDTGLMLHGKVANGLLNYNLGVYGGVGQNTLRTTNSNSLAARVVFNPLGDMPYAEADLEHSEKPLVSIGANYFMDTLIKTSATAFETNNLTLAGSRGWLKGSSFGATEKVDINTFGIDAAFKWMGFSAQGEYFVGQADGQTSNNTLRAHGFYAQAGYFIIPKQLEVATRYSYVDPNRDSANDLRTETSGAISYYFNKHNLKLQADVTNIHKQPARSDDMQYRVQAQIVF</sequence>
<dbReference type="InterPro" id="IPR010870">
    <property type="entry name" value="Porin_O/P"/>
</dbReference>
<dbReference type="Proteomes" id="UP000811899">
    <property type="component" value="Unassembled WGS sequence"/>
</dbReference>
<dbReference type="InterPro" id="IPR023614">
    <property type="entry name" value="Porin_dom_sf"/>
</dbReference>
<dbReference type="EMBL" id="JAHCVJ010000001">
    <property type="protein sequence ID" value="MBT0663095.1"/>
    <property type="molecule type" value="Genomic_DNA"/>
</dbReference>
<proteinExistence type="predicted"/>
<dbReference type="RefSeq" id="WP_214170481.1">
    <property type="nucleotide sequence ID" value="NZ_JAHCVJ010000001.1"/>
</dbReference>
<keyword evidence="1" id="KW-0732">Signal</keyword>
<reference evidence="2 3" key="1">
    <citation type="submission" date="2021-05" db="EMBL/GenBank/DDBJ databases">
        <title>The draft genome of Geobacter pelophilus DSM 12255.</title>
        <authorList>
            <person name="Xu Z."/>
            <person name="Masuda Y."/>
            <person name="Itoh H."/>
            <person name="Senoo K."/>
        </authorList>
    </citation>
    <scope>NUCLEOTIDE SEQUENCE [LARGE SCALE GENOMIC DNA]</scope>
    <source>
        <strain evidence="2 3">DSM 12255</strain>
    </source>
</reference>
<organism evidence="2 3">
    <name type="scientific">Geoanaerobacter pelophilus</name>
    <dbReference type="NCBI Taxonomy" id="60036"/>
    <lineage>
        <taxon>Bacteria</taxon>
        <taxon>Pseudomonadati</taxon>
        <taxon>Thermodesulfobacteriota</taxon>
        <taxon>Desulfuromonadia</taxon>
        <taxon>Geobacterales</taxon>
        <taxon>Geobacteraceae</taxon>
        <taxon>Geoanaerobacter</taxon>
    </lineage>
</organism>
<dbReference type="Pfam" id="PF07396">
    <property type="entry name" value="Porin_O_P"/>
    <property type="match status" value="1"/>
</dbReference>
<protein>
    <submittedName>
        <fullName evidence="2">Porin</fullName>
    </submittedName>
</protein>
<accession>A0AAW4L0T0</accession>